<comment type="caution">
    <text evidence="1">The sequence shown here is derived from an EMBL/GenBank/DDBJ whole genome shotgun (WGS) entry which is preliminary data.</text>
</comment>
<protein>
    <submittedName>
        <fullName evidence="1">Uncharacterized protein</fullName>
    </submittedName>
</protein>
<keyword evidence="2" id="KW-1185">Reference proteome</keyword>
<evidence type="ECO:0000313" key="2">
    <source>
        <dbReference type="Proteomes" id="UP001601422"/>
    </source>
</evidence>
<name>A0ABW6NAJ3_9ACTN</name>
<dbReference type="EMBL" id="JBIAJP010000021">
    <property type="protein sequence ID" value="MFF0009632.1"/>
    <property type="molecule type" value="Genomic_DNA"/>
</dbReference>
<sequence>MTDQAPNHISDSGYLDSWVVPADQVQAMQIPTPPIVSISNTNGQPLVSIHPDGRTEFGDGYQPDEAALAFWDAVQRWAPTPMVQQYGRPLTERINAELAAGEVAQKKLERLDGMAAAWAERLPETIRRDTVVDAIHQVTRGEA</sequence>
<reference evidence="1 2" key="1">
    <citation type="submission" date="2024-10" db="EMBL/GenBank/DDBJ databases">
        <title>The Natural Products Discovery Center: Release of the First 8490 Sequenced Strains for Exploring Actinobacteria Biosynthetic Diversity.</title>
        <authorList>
            <person name="Kalkreuter E."/>
            <person name="Kautsar S.A."/>
            <person name="Yang D."/>
            <person name="Bader C.D."/>
            <person name="Teijaro C.N."/>
            <person name="Fluegel L."/>
            <person name="Davis C.M."/>
            <person name="Simpson J.R."/>
            <person name="Lauterbach L."/>
            <person name="Steele A.D."/>
            <person name="Gui C."/>
            <person name="Meng S."/>
            <person name="Li G."/>
            <person name="Viehrig K."/>
            <person name="Ye F."/>
            <person name="Su P."/>
            <person name="Kiefer A.F."/>
            <person name="Nichols A."/>
            <person name="Cepeda A.J."/>
            <person name="Yan W."/>
            <person name="Fan B."/>
            <person name="Jiang Y."/>
            <person name="Adhikari A."/>
            <person name="Zheng C.-J."/>
            <person name="Schuster L."/>
            <person name="Cowan T.M."/>
            <person name="Smanski M.J."/>
            <person name="Chevrette M.G."/>
            <person name="De Carvalho L.P.S."/>
            <person name="Shen B."/>
        </authorList>
    </citation>
    <scope>NUCLEOTIDE SEQUENCE [LARGE SCALE GENOMIC DNA]</scope>
    <source>
        <strain evidence="1 2">NPDC005497</strain>
    </source>
</reference>
<gene>
    <name evidence="1" type="ORF">ACFYQT_40260</name>
</gene>
<organism evidence="1 2">
    <name type="scientific">Streptomyces tibetensis</name>
    <dbReference type="NCBI Taxonomy" id="2382123"/>
    <lineage>
        <taxon>Bacteria</taxon>
        <taxon>Bacillati</taxon>
        <taxon>Actinomycetota</taxon>
        <taxon>Actinomycetes</taxon>
        <taxon>Kitasatosporales</taxon>
        <taxon>Streptomycetaceae</taxon>
        <taxon>Streptomyces</taxon>
    </lineage>
</organism>
<evidence type="ECO:0000313" key="1">
    <source>
        <dbReference type="EMBL" id="MFF0009632.1"/>
    </source>
</evidence>
<accession>A0ABW6NAJ3</accession>
<dbReference type="RefSeq" id="WP_389835621.1">
    <property type="nucleotide sequence ID" value="NZ_JBIAJP010000021.1"/>
</dbReference>
<proteinExistence type="predicted"/>
<dbReference type="Proteomes" id="UP001601422">
    <property type="component" value="Unassembled WGS sequence"/>
</dbReference>